<dbReference type="Bgee" id="ENSBTAG00000046869">
    <property type="expression patterns" value="Expressed in saliva-secreting gland and 108 other cell types or tissues"/>
</dbReference>
<dbReference type="InterPro" id="IPR032675">
    <property type="entry name" value="LRR_dom_sf"/>
</dbReference>
<name>H9GW43_BOVIN</name>
<dbReference type="Pfam" id="PF18779">
    <property type="entry name" value="LRR_RI_capping"/>
    <property type="match status" value="1"/>
</dbReference>
<dbReference type="Ensembl" id="ENSBTAT00000065344.4">
    <property type="protein sequence ID" value="ENSBTAP00000055564.2"/>
    <property type="gene ID" value="ENSBTAG00000046869.4"/>
</dbReference>
<dbReference type="VGNC" id="VGNC:106900">
    <property type="gene designation" value="RNH1"/>
</dbReference>
<evidence type="ECO:0000313" key="13">
    <source>
        <dbReference type="Ensembl" id="ENSBTAP00000055564.2"/>
    </source>
</evidence>
<reference evidence="13" key="3">
    <citation type="submission" date="2025-09" db="UniProtKB">
        <authorList>
            <consortium name="Ensembl"/>
        </authorList>
    </citation>
    <scope>IDENTIFICATION</scope>
    <source>
        <strain evidence="13">Hereford</strain>
    </source>
</reference>
<dbReference type="HOGENOM" id="CLU_002274_4_6_1"/>
<dbReference type="SUPFAM" id="SSF52047">
    <property type="entry name" value="RNI-like"/>
    <property type="match status" value="1"/>
</dbReference>
<evidence type="ECO:0007829" key="16">
    <source>
        <dbReference type="PeptideAtlas" id="H9GW43"/>
    </source>
</evidence>
<evidence type="ECO:0000256" key="5">
    <source>
        <dbReference type="ARBA" id="ARBA00022490"/>
    </source>
</evidence>
<evidence type="ECO:0000256" key="10">
    <source>
        <dbReference type="ARBA" id="ARBA00023242"/>
    </source>
</evidence>
<evidence type="ECO:0000256" key="4">
    <source>
        <dbReference type="ARBA" id="ARBA00014554"/>
    </source>
</evidence>
<dbReference type="Proteomes" id="UP000009136">
    <property type="component" value="Chromosome 29"/>
</dbReference>
<keyword evidence="7" id="KW-0433">Leucine-rich repeat</keyword>
<dbReference type="GO" id="GO:0005634">
    <property type="term" value="C:nucleus"/>
    <property type="evidence" value="ECO:0007669"/>
    <property type="project" value="UniProtKB-SubCell"/>
</dbReference>
<evidence type="ECO:0000256" key="3">
    <source>
        <dbReference type="ARBA" id="ARBA00011699"/>
    </source>
</evidence>
<dbReference type="GO" id="GO:0005737">
    <property type="term" value="C:cytoplasm"/>
    <property type="evidence" value="ECO:0007669"/>
    <property type="project" value="UniProtKB-SubCell"/>
</dbReference>
<dbReference type="InterPro" id="IPR050637">
    <property type="entry name" value="NLRP_innate_immun_reg"/>
</dbReference>
<comment type="subunit">
    <text evidence="3">Forms high-affinity heterodimers with RNASE1, ANG and RNASE2.</text>
</comment>
<reference evidence="13" key="1">
    <citation type="submission" date="2018-03" db="EMBL/GenBank/DDBJ databases">
        <title>ARS-UCD1.2.</title>
        <authorList>
            <person name="Rosen B.D."/>
            <person name="Bickhart D.M."/>
            <person name="Koren S."/>
            <person name="Schnabel R.D."/>
            <person name="Hall R."/>
            <person name="Zimin A."/>
            <person name="Dreischer C."/>
            <person name="Schultheiss S."/>
            <person name="Schroeder S.G."/>
            <person name="Elsik C.G."/>
            <person name="Couldrey C."/>
            <person name="Liu G.E."/>
            <person name="Van Tassell C.P."/>
            <person name="Phillippy A.M."/>
            <person name="Smith T.P.L."/>
            <person name="Medrano J.F."/>
        </authorList>
    </citation>
    <scope>NUCLEOTIDE SEQUENCE [LARGE SCALE GENOMIC DNA]</scope>
    <source>
        <strain evidence="13">Hereford</strain>
    </source>
</reference>
<keyword evidence="16" id="KW-1267">Proteomics identification</keyword>
<protein>
    <recommendedName>
        <fullName evidence="4">Ribonuclease inhibitor</fullName>
    </recommendedName>
    <alternativeName>
        <fullName evidence="11">Ribonuclease/angiogenin inhibitor 1</fullName>
    </alternativeName>
</protein>
<keyword evidence="5" id="KW-0963">Cytoplasm</keyword>
<evidence type="ECO:0000313" key="15">
    <source>
        <dbReference type="VGNC" id="VGNC:106900"/>
    </source>
</evidence>
<dbReference type="CDD" id="cd00116">
    <property type="entry name" value="LRR_RI"/>
    <property type="match status" value="1"/>
</dbReference>
<dbReference type="PANTHER" id="PTHR45690">
    <property type="entry name" value="NACHT, LRR AND PYD DOMAINS-CONTAINING PROTEIN 12"/>
    <property type="match status" value="1"/>
</dbReference>
<evidence type="ECO:0000313" key="14">
    <source>
        <dbReference type="Proteomes" id="UP000009136"/>
    </source>
</evidence>
<keyword evidence="10" id="KW-0539">Nucleus</keyword>
<dbReference type="Gene3D" id="3.80.10.10">
    <property type="entry name" value="Ribonuclease Inhibitor"/>
    <property type="match status" value="1"/>
</dbReference>
<evidence type="ECO:0000256" key="1">
    <source>
        <dbReference type="ARBA" id="ARBA00004123"/>
    </source>
</evidence>
<dbReference type="eggNOG" id="KOG4308">
    <property type="taxonomic scope" value="Eukaryota"/>
</dbReference>
<keyword evidence="8" id="KW-0677">Repeat</keyword>
<evidence type="ECO:0000256" key="8">
    <source>
        <dbReference type="ARBA" id="ARBA00022737"/>
    </source>
</evidence>
<evidence type="ECO:0000256" key="7">
    <source>
        <dbReference type="ARBA" id="ARBA00022614"/>
    </source>
</evidence>
<comment type="function">
    <text evidence="12">Ribonuclease inhibitor which inhibits RNASE1, RNASE2 and angiogenin (ANG). May play a role in redox homeostasis. Required to inhibit the cytotoxic tRNA ribonuclease activity of ANG in the cytoplasm in absence of stress. Relocates to the nucleus in response to stress, relieving inhibition of ANG in the cytoplasm, and inhibiting the angiogenic activity of ANG in the nucleus.</text>
</comment>
<accession>H9GW43</accession>
<evidence type="ECO:0000256" key="6">
    <source>
        <dbReference type="ARBA" id="ARBA00022553"/>
    </source>
</evidence>
<proteinExistence type="evidence at protein level"/>
<keyword evidence="14" id="KW-1185">Reference proteome</keyword>
<dbReference type="Pfam" id="PF13516">
    <property type="entry name" value="LRR_6"/>
    <property type="match status" value="3"/>
</dbReference>
<dbReference type="VEuPathDB" id="HostDB:ENSBTAG00000046869"/>
<evidence type="ECO:0000256" key="12">
    <source>
        <dbReference type="ARBA" id="ARBA00049613"/>
    </source>
</evidence>
<reference evidence="13" key="2">
    <citation type="submission" date="2025-08" db="UniProtKB">
        <authorList>
            <consortium name="Ensembl"/>
        </authorList>
    </citation>
    <scope>IDENTIFICATION</scope>
    <source>
        <strain evidence="13">Hereford</strain>
    </source>
</reference>
<dbReference type="InterPro" id="IPR041302">
    <property type="entry name" value="LRR_RI_cap"/>
</dbReference>
<dbReference type="GeneTree" id="ENSGT00940000161492"/>
<keyword evidence="6" id="KW-0597">Phosphoprotein</keyword>
<gene>
    <name evidence="13 15" type="primary">RNH1</name>
</gene>
<evidence type="ECO:0000256" key="9">
    <source>
        <dbReference type="ARBA" id="ARBA00022990"/>
    </source>
</evidence>
<dbReference type="AlphaFoldDB" id="H9GW43"/>
<sequence length="253" mass="27417">MKLDIQCEQLSDARWTELLPLIQQYEVVRLDDCGLTEVRCKDIGSALQANASLTELSLRTNELGDGGVLLVLQGLQSPTCKIQKLRWGQCWLEEAEPERPSWARSLPGRQPLAPVLSHLGARQPLLSSSLRRGETRPDRLEYCSLTAASCEPLAAVLRATRDLKELVVSNNDIGEAGVQALCRGLAESACQLETLKLENCGLTAANCKDLCGIVASQASLKDLDLGSNRLGDAGLAELCPGLLSPSSQLRTLW</sequence>
<evidence type="ECO:0000256" key="2">
    <source>
        <dbReference type="ARBA" id="ARBA00004496"/>
    </source>
</evidence>
<comment type="subcellular location">
    <subcellularLocation>
        <location evidence="2">Cytoplasm</location>
    </subcellularLocation>
    <subcellularLocation>
        <location evidence="1">Nucleus</location>
    </subcellularLocation>
</comment>
<dbReference type="PANTHER" id="PTHR45690:SF19">
    <property type="entry name" value="NACHT, LRR AND PYD DOMAINS-CONTAINING PROTEIN 3"/>
    <property type="match status" value="1"/>
</dbReference>
<organism evidence="13 14">
    <name type="scientific">Bos taurus</name>
    <name type="common">Bovine</name>
    <dbReference type="NCBI Taxonomy" id="9913"/>
    <lineage>
        <taxon>Eukaryota</taxon>
        <taxon>Metazoa</taxon>
        <taxon>Chordata</taxon>
        <taxon>Craniata</taxon>
        <taxon>Vertebrata</taxon>
        <taxon>Euteleostomi</taxon>
        <taxon>Mammalia</taxon>
        <taxon>Eutheria</taxon>
        <taxon>Laurasiatheria</taxon>
        <taxon>Artiodactyla</taxon>
        <taxon>Ruminantia</taxon>
        <taxon>Pecora</taxon>
        <taxon>Bovidae</taxon>
        <taxon>Bovinae</taxon>
        <taxon>Bos</taxon>
    </lineage>
</organism>
<dbReference type="InterPro" id="IPR001611">
    <property type="entry name" value="Leu-rich_rpt"/>
</dbReference>
<keyword evidence="9" id="KW-0007">Acetylation</keyword>
<evidence type="ECO:0000256" key="11">
    <source>
        <dbReference type="ARBA" id="ARBA00032534"/>
    </source>
</evidence>
<dbReference type="SMART" id="SM00368">
    <property type="entry name" value="LRR_RI"/>
    <property type="match status" value="5"/>
</dbReference>